<feature type="compositionally biased region" description="Polar residues" evidence="4">
    <location>
        <begin position="470"/>
        <end position="493"/>
    </location>
</feature>
<feature type="region of interest" description="Disordered" evidence="4">
    <location>
        <begin position="430"/>
        <end position="453"/>
    </location>
</feature>
<protein>
    <submittedName>
        <fullName evidence="6">IQ calmodulin-binding motif family protein</fullName>
    </submittedName>
</protein>
<dbReference type="PANTHER" id="PTHR32295">
    <property type="entry name" value="IQ-DOMAIN 5-RELATED"/>
    <property type="match status" value="1"/>
</dbReference>
<evidence type="ECO:0000256" key="1">
    <source>
        <dbReference type="ARBA" id="ARBA00022860"/>
    </source>
</evidence>
<dbReference type="EMBL" id="CP097510">
    <property type="protein sequence ID" value="URE40828.1"/>
    <property type="molecule type" value="Genomic_DNA"/>
</dbReference>
<sequence length="560" mass="62269">MTAPHSLNASSPYSGEEERLTFTSPVTRHHPPHDYCDYCFHPAPLFAMLPPQLSPRAHSSTSRATKAGLSNQSIARSKLWMAMPTACIPGRLIGLTLRSSSAMGRAARWLRSFLGGKKDTKGQKDDASTSGHDTRDRKRWSFAGPRQAASMGHSPVTAAWLSTFHDDSEEESKHAIAVAVATAAAANAAVTAAQAAMVRLKSLGTERTTPYSSYERWAAVKIQTAFRCYLVLYLFGVPVVTQAKKALRALKALVKLQALVRGYLVRKQAAITLRRLQALVRAQSVARSREARALPQQGRRLEAQVCHRRSFVRPRSSNTCGIYPSIDDHQPLILCSPLGLSFSQERFNVRDARCKPTGSEESHGLDRSPKIVEMDTFQLKSKSFRRTGSSSFNALEEPTVPLSSPLTHKIPSRLSIPSCRSSRDYHYYRNPERSPCSKTAQNTPRLNPQTPPRYMNITADVVVWNTPSPSNSPNYMATTSSSAAKVRPQSTPKQRPEKASRRKKVYANETVPGTSLSDTWFPLQEHEAYCNLKYGMVGRINRTAKMVKEAARDYYLDSMW</sequence>
<feature type="domain" description="DUF4005" evidence="5">
    <location>
        <begin position="434"/>
        <end position="508"/>
    </location>
</feature>
<evidence type="ECO:0000256" key="4">
    <source>
        <dbReference type="SAM" id="MobiDB-lite"/>
    </source>
</evidence>
<keyword evidence="7" id="KW-1185">Reference proteome</keyword>
<evidence type="ECO:0000256" key="3">
    <source>
        <dbReference type="ARBA" id="ARBA00024378"/>
    </source>
</evidence>
<feature type="region of interest" description="Disordered" evidence="4">
    <location>
        <begin position="470"/>
        <end position="505"/>
    </location>
</feature>
<gene>
    <name evidence="6" type="ORF">MUK42_06029</name>
</gene>
<evidence type="ECO:0000259" key="5">
    <source>
        <dbReference type="Pfam" id="PF13178"/>
    </source>
</evidence>
<dbReference type="SMART" id="SM00015">
    <property type="entry name" value="IQ"/>
    <property type="match status" value="2"/>
</dbReference>
<keyword evidence="1" id="KW-0112">Calmodulin-binding</keyword>
<dbReference type="Proteomes" id="UP001055439">
    <property type="component" value="Chromosome 8"/>
</dbReference>
<dbReference type="PANTHER" id="PTHR32295:SF10">
    <property type="entry name" value="PROTEIN IQ-DOMAIN 25"/>
    <property type="match status" value="1"/>
</dbReference>
<evidence type="ECO:0000313" key="6">
    <source>
        <dbReference type="EMBL" id="URE40828.1"/>
    </source>
</evidence>
<feature type="compositionally biased region" description="Polar residues" evidence="4">
    <location>
        <begin position="436"/>
        <end position="448"/>
    </location>
</feature>
<proteinExistence type="inferred from homology"/>
<dbReference type="GO" id="GO:0005516">
    <property type="term" value="F:calmodulin binding"/>
    <property type="evidence" value="ECO:0007669"/>
    <property type="project" value="UniProtKB-KW"/>
</dbReference>
<dbReference type="AlphaFoldDB" id="A0A9E7I1D8"/>
<dbReference type="PROSITE" id="PS50096">
    <property type="entry name" value="IQ"/>
    <property type="match status" value="1"/>
</dbReference>
<comment type="similarity">
    <text evidence="2">Belongs to the IQD family.</text>
</comment>
<dbReference type="InterPro" id="IPR000048">
    <property type="entry name" value="IQ_motif_EF-hand-BS"/>
</dbReference>
<feature type="compositionally biased region" description="Basic and acidic residues" evidence="4">
    <location>
        <begin position="116"/>
        <end position="136"/>
    </location>
</feature>
<dbReference type="OrthoDB" id="1704267at2759"/>
<reference evidence="6" key="1">
    <citation type="submission" date="2022-05" db="EMBL/GenBank/DDBJ databases">
        <title>The Musa troglodytarum L. genome provides insights into the mechanism of non-climacteric behaviour and enrichment of carotenoids.</title>
        <authorList>
            <person name="Wang J."/>
        </authorList>
    </citation>
    <scope>NUCLEOTIDE SEQUENCE</scope>
    <source>
        <tissue evidence="6">Leaf</tissue>
    </source>
</reference>
<accession>A0A9E7I1D8</accession>
<name>A0A9E7I1D8_9LILI</name>
<feature type="region of interest" description="Disordered" evidence="4">
    <location>
        <begin position="115"/>
        <end position="138"/>
    </location>
</feature>
<comment type="subunit">
    <text evidence="3">Binds to multiple calmodulin (CaM) in the presence of Ca(2+) and CaM-like proteins.</text>
</comment>
<dbReference type="InterPro" id="IPR025064">
    <property type="entry name" value="DUF4005"/>
</dbReference>
<organism evidence="6 7">
    <name type="scientific">Musa troglodytarum</name>
    <name type="common">fe'i banana</name>
    <dbReference type="NCBI Taxonomy" id="320322"/>
    <lineage>
        <taxon>Eukaryota</taxon>
        <taxon>Viridiplantae</taxon>
        <taxon>Streptophyta</taxon>
        <taxon>Embryophyta</taxon>
        <taxon>Tracheophyta</taxon>
        <taxon>Spermatophyta</taxon>
        <taxon>Magnoliopsida</taxon>
        <taxon>Liliopsida</taxon>
        <taxon>Zingiberales</taxon>
        <taxon>Musaceae</taxon>
        <taxon>Musa</taxon>
    </lineage>
</organism>
<evidence type="ECO:0000313" key="7">
    <source>
        <dbReference type="Proteomes" id="UP001055439"/>
    </source>
</evidence>
<dbReference type="Gene3D" id="1.20.5.190">
    <property type="match status" value="1"/>
</dbReference>
<dbReference type="Pfam" id="PF00612">
    <property type="entry name" value="IQ"/>
    <property type="match status" value="2"/>
</dbReference>
<dbReference type="Pfam" id="PF13178">
    <property type="entry name" value="DUF4005"/>
    <property type="match status" value="1"/>
</dbReference>
<evidence type="ECO:0000256" key="2">
    <source>
        <dbReference type="ARBA" id="ARBA00024341"/>
    </source>
</evidence>